<organism evidence="5 6">
    <name type="scientific">Phrynosoma platyrhinos</name>
    <name type="common">Desert horned lizard</name>
    <dbReference type="NCBI Taxonomy" id="52577"/>
    <lineage>
        <taxon>Eukaryota</taxon>
        <taxon>Metazoa</taxon>
        <taxon>Chordata</taxon>
        <taxon>Craniata</taxon>
        <taxon>Vertebrata</taxon>
        <taxon>Euteleostomi</taxon>
        <taxon>Lepidosauria</taxon>
        <taxon>Squamata</taxon>
        <taxon>Bifurcata</taxon>
        <taxon>Unidentata</taxon>
        <taxon>Episquamata</taxon>
        <taxon>Toxicofera</taxon>
        <taxon>Iguania</taxon>
        <taxon>Phrynosomatidae</taxon>
        <taxon>Phrynosomatinae</taxon>
        <taxon>Phrynosoma</taxon>
    </lineage>
</organism>
<dbReference type="PANTHER" id="PTHR24223:SF19">
    <property type="entry name" value="CYSTIC FIBROSIS TRANSMEMBRANE CONDUCTANCE REGULATOR"/>
    <property type="match status" value="1"/>
</dbReference>
<evidence type="ECO:0000313" key="5">
    <source>
        <dbReference type="EMBL" id="KAH0616580.1"/>
    </source>
</evidence>
<dbReference type="Gene3D" id="3.40.50.300">
    <property type="entry name" value="P-loop containing nucleotide triphosphate hydrolases"/>
    <property type="match status" value="1"/>
</dbReference>
<dbReference type="PROSITE" id="PS50893">
    <property type="entry name" value="ABC_TRANSPORTER_2"/>
    <property type="match status" value="1"/>
</dbReference>
<evidence type="ECO:0000313" key="6">
    <source>
        <dbReference type="Proteomes" id="UP000826234"/>
    </source>
</evidence>
<dbReference type="PANTHER" id="PTHR24223">
    <property type="entry name" value="ATP-BINDING CASSETTE SUB-FAMILY C"/>
    <property type="match status" value="1"/>
</dbReference>
<dbReference type="Pfam" id="PF00005">
    <property type="entry name" value="ABC_tran"/>
    <property type="match status" value="1"/>
</dbReference>
<dbReference type="SMART" id="SM00382">
    <property type="entry name" value="AAA"/>
    <property type="match status" value="1"/>
</dbReference>
<dbReference type="EMBL" id="JAIPUX010005290">
    <property type="protein sequence ID" value="KAH0616580.1"/>
    <property type="molecule type" value="Genomic_DNA"/>
</dbReference>
<accession>A0ABQ7SH03</accession>
<dbReference type="SUPFAM" id="SSF52540">
    <property type="entry name" value="P-loop containing nucleoside triphosphate hydrolases"/>
    <property type="match status" value="1"/>
</dbReference>
<feature type="region of interest" description="Disordered" evidence="3">
    <location>
        <begin position="290"/>
        <end position="324"/>
    </location>
</feature>
<dbReference type="InterPro" id="IPR050173">
    <property type="entry name" value="ABC_transporter_C-like"/>
</dbReference>
<dbReference type="InterPro" id="IPR003439">
    <property type="entry name" value="ABC_transporter-like_ATP-bd"/>
</dbReference>
<name>A0ABQ7SH03_PHRPL</name>
<keyword evidence="1" id="KW-0547">Nucleotide-binding</keyword>
<feature type="compositionally biased region" description="Basic and acidic residues" evidence="3">
    <location>
        <begin position="290"/>
        <end position="301"/>
    </location>
</feature>
<proteinExistence type="predicted"/>
<feature type="domain" description="ABC transporter" evidence="4">
    <location>
        <begin position="52"/>
        <end position="285"/>
    </location>
</feature>
<gene>
    <name evidence="5" type="ORF">JD844_027794</name>
</gene>
<keyword evidence="2" id="KW-0067">ATP-binding</keyword>
<dbReference type="Proteomes" id="UP000826234">
    <property type="component" value="Unassembled WGS sequence"/>
</dbReference>
<feature type="compositionally biased region" description="Acidic residues" evidence="3">
    <location>
        <begin position="313"/>
        <end position="324"/>
    </location>
</feature>
<evidence type="ECO:0000256" key="3">
    <source>
        <dbReference type="SAM" id="MobiDB-lite"/>
    </source>
</evidence>
<keyword evidence="6" id="KW-1185">Reference proteome</keyword>
<evidence type="ECO:0000259" key="4">
    <source>
        <dbReference type="PROSITE" id="PS50893"/>
    </source>
</evidence>
<evidence type="ECO:0000256" key="2">
    <source>
        <dbReference type="ARBA" id="ARBA00022840"/>
    </source>
</evidence>
<dbReference type="InterPro" id="IPR003593">
    <property type="entry name" value="AAA+_ATPase"/>
</dbReference>
<reference evidence="5 6" key="1">
    <citation type="journal article" date="2022" name="Gigascience">
        <title>A chromosome-level genome assembly and annotation of the desert horned lizard, Phrynosoma platyrhinos, provides insight into chromosomal rearrangements among reptiles.</title>
        <authorList>
            <person name="Koochekian N."/>
            <person name="Ascanio A."/>
            <person name="Farleigh K."/>
            <person name="Card D.C."/>
            <person name="Schield D.R."/>
            <person name="Castoe T.A."/>
            <person name="Jezkova T."/>
        </authorList>
    </citation>
    <scope>NUCLEOTIDE SEQUENCE [LARGE SCALE GENOMIC DNA]</scope>
    <source>
        <strain evidence="5">NK-2021</strain>
    </source>
</reference>
<protein>
    <recommendedName>
        <fullName evidence="4">ABC transporter domain-containing protein</fullName>
    </recommendedName>
</protein>
<sequence>MRSVSRIFKFIDMPTEESKTQPPSKDDGLSQALIIENKYAKEENTWPSGGQMIVKDLTAKYVDGGLAILENISFSISPGQRVGLLGRTGSGKSTLLFAFLRLLNTEGDIQIDNVSWNTVSVQQWRKAFGVIPQKVFIFSGSFRKNLDPYGQWSDEELWKVAEEVGLKSIIEQFPGQLDFVLVDGGCVLSHGHKQLMCLARSILSKAKILLLDEPSAHLDPMTFQVIKKTLKQAFANCTVILSEHRLEALLECQRFLVIEDNKVRQYESIQKLLSEKNSFRQAISHSDRAKLFPMHPRDSSKRRSRPKIGALQEETEEEVQETRL</sequence>
<dbReference type="InterPro" id="IPR027417">
    <property type="entry name" value="P-loop_NTPase"/>
</dbReference>
<evidence type="ECO:0000256" key="1">
    <source>
        <dbReference type="ARBA" id="ARBA00022741"/>
    </source>
</evidence>
<comment type="caution">
    <text evidence="5">The sequence shown here is derived from an EMBL/GenBank/DDBJ whole genome shotgun (WGS) entry which is preliminary data.</text>
</comment>